<dbReference type="InterPro" id="IPR036250">
    <property type="entry name" value="AcylCo_DH-like_C"/>
</dbReference>
<dbReference type="FunFam" id="2.40.110.10:FF:000001">
    <property type="entry name" value="Acyl-CoA dehydrogenase, mitochondrial"/>
    <property type="match status" value="1"/>
</dbReference>
<dbReference type="InterPro" id="IPR046373">
    <property type="entry name" value="Acyl-CoA_Oxase/DH_mid-dom_sf"/>
</dbReference>
<dbReference type="OrthoDB" id="9802447at2"/>
<dbReference type="InterPro" id="IPR006091">
    <property type="entry name" value="Acyl-CoA_Oxase/DH_mid-dom"/>
</dbReference>
<dbReference type="InterPro" id="IPR013786">
    <property type="entry name" value="AcylCoA_DH/ox_N"/>
</dbReference>
<evidence type="ECO:0000259" key="7">
    <source>
        <dbReference type="Pfam" id="PF00441"/>
    </source>
</evidence>
<evidence type="ECO:0000313" key="11">
    <source>
        <dbReference type="Proteomes" id="UP000036503"/>
    </source>
</evidence>
<comment type="similarity">
    <text evidence="2 6">Belongs to the acyl-CoA dehydrogenase family.</text>
</comment>
<evidence type="ECO:0000313" key="10">
    <source>
        <dbReference type="EMBL" id="KMO86769.1"/>
    </source>
</evidence>
<dbReference type="Proteomes" id="UP000036503">
    <property type="component" value="Unassembled WGS sequence"/>
</dbReference>
<dbReference type="SUPFAM" id="SSF56645">
    <property type="entry name" value="Acyl-CoA dehydrogenase NM domain-like"/>
    <property type="match status" value="1"/>
</dbReference>
<dbReference type="InterPro" id="IPR037069">
    <property type="entry name" value="AcylCoA_DH/ox_N_sf"/>
</dbReference>
<dbReference type="Gene3D" id="1.10.540.10">
    <property type="entry name" value="Acyl-CoA dehydrogenase/oxidase, N-terminal domain"/>
    <property type="match status" value="1"/>
</dbReference>
<dbReference type="FunFam" id="1.20.140.10:FF:000004">
    <property type="entry name" value="Acyl-CoA dehydrogenase FadE25"/>
    <property type="match status" value="1"/>
</dbReference>
<dbReference type="FunFam" id="1.10.540.10:FF:000026">
    <property type="entry name" value="Acyl-CoA dehydrogenase medium chain"/>
    <property type="match status" value="1"/>
</dbReference>
<dbReference type="AlphaFoldDB" id="A0A0J6WW13"/>
<evidence type="ECO:0000259" key="8">
    <source>
        <dbReference type="Pfam" id="PF02770"/>
    </source>
</evidence>
<comment type="cofactor">
    <cofactor evidence="1 6">
        <name>FAD</name>
        <dbReference type="ChEBI" id="CHEBI:57692"/>
    </cofactor>
</comment>
<feature type="domain" description="Acyl-CoA dehydrogenase/oxidase C-terminal" evidence="7">
    <location>
        <begin position="229"/>
        <end position="376"/>
    </location>
</feature>
<dbReference type="RefSeq" id="WP_048513938.1">
    <property type="nucleotide sequence ID" value="NZ_FUXD01000001.1"/>
</dbReference>
<dbReference type="InterPro" id="IPR009075">
    <property type="entry name" value="AcylCo_DH/oxidase_C"/>
</dbReference>
<accession>A0A0J6WW13</accession>
<feature type="domain" description="Acyl-CoA oxidase/dehydrogenase middle" evidence="8">
    <location>
        <begin position="120"/>
        <end position="217"/>
    </location>
</feature>
<evidence type="ECO:0000259" key="9">
    <source>
        <dbReference type="Pfam" id="PF02771"/>
    </source>
</evidence>
<dbReference type="Pfam" id="PF02771">
    <property type="entry name" value="Acyl-CoA_dh_N"/>
    <property type="match status" value="1"/>
</dbReference>
<dbReference type="PANTHER" id="PTHR43884">
    <property type="entry name" value="ACYL-COA DEHYDROGENASE"/>
    <property type="match status" value="1"/>
</dbReference>
<dbReference type="Gene3D" id="2.40.110.10">
    <property type="entry name" value="Butyryl-CoA Dehydrogenase, subunit A, domain 2"/>
    <property type="match status" value="1"/>
</dbReference>
<evidence type="ECO:0000256" key="4">
    <source>
        <dbReference type="ARBA" id="ARBA00022827"/>
    </source>
</evidence>
<proteinExistence type="inferred from homology"/>
<evidence type="ECO:0000256" key="1">
    <source>
        <dbReference type="ARBA" id="ARBA00001974"/>
    </source>
</evidence>
<evidence type="ECO:0000256" key="2">
    <source>
        <dbReference type="ARBA" id="ARBA00009347"/>
    </source>
</evidence>
<dbReference type="EMBL" id="LEKT01000015">
    <property type="protein sequence ID" value="KMO86769.1"/>
    <property type="molecule type" value="Genomic_DNA"/>
</dbReference>
<dbReference type="SUPFAM" id="SSF47203">
    <property type="entry name" value="Acyl-CoA dehydrogenase C-terminal domain-like"/>
    <property type="match status" value="1"/>
</dbReference>
<dbReference type="InParanoid" id="A0A0J6WW13"/>
<dbReference type="InterPro" id="IPR006089">
    <property type="entry name" value="Acyl-CoA_DH_CS"/>
</dbReference>
<protein>
    <submittedName>
        <fullName evidence="10">Acyl-CoA dehydrogenase</fullName>
    </submittedName>
</protein>
<evidence type="ECO:0000256" key="3">
    <source>
        <dbReference type="ARBA" id="ARBA00022630"/>
    </source>
</evidence>
<dbReference type="STRING" id="39029.BSR42_02285"/>
<reference evidence="10 11" key="1">
    <citation type="submission" date="2015-06" db="EMBL/GenBank/DDBJ databases">
        <title>Draft genome sequence of beer spoilage bacterium Megasphaera cerevisiae type strain 20462.</title>
        <authorList>
            <person name="Kutumbaka K."/>
            <person name="Pasmowitz J."/>
            <person name="Mategko J."/>
            <person name="Reyes D."/>
            <person name="Friedrich A."/>
            <person name="Han S."/>
            <person name="Martens-Habbena W."/>
            <person name="Neal-McKinney J."/>
            <person name="Janagama H.K."/>
            <person name="Nadala C."/>
            <person name="Samadpour M."/>
        </authorList>
    </citation>
    <scope>NUCLEOTIDE SEQUENCE [LARGE SCALE GENOMIC DNA]</scope>
    <source>
        <strain evidence="10 11">DSM 20462</strain>
    </source>
</reference>
<evidence type="ECO:0000256" key="6">
    <source>
        <dbReference type="RuleBase" id="RU362125"/>
    </source>
</evidence>
<dbReference type="PANTHER" id="PTHR43884:SF12">
    <property type="entry name" value="ISOVALERYL-COA DEHYDROGENASE, MITOCHONDRIAL-RELATED"/>
    <property type="match status" value="1"/>
</dbReference>
<dbReference type="PIRSF" id="PIRSF016578">
    <property type="entry name" value="HsaA"/>
    <property type="match status" value="1"/>
</dbReference>
<dbReference type="InterPro" id="IPR009100">
    <property type="entry name" value="AcylCoA_DH/oxidase_NM_dom_sf"/>
</dbReference>
<name>A0A0J6WW13_9FIRM</name>
<comment type="caution">
    <text evidence="10">The sequence shown here is derived from an EMBL/GenBank/DDBJ whole genome shotgun (WGS) entry which is preliminary data.</text>
</comment>
<evidence type="ECO:0000256" key="5">
    <source>
        <dbReference type="ARBA" id="ARBA00023002"/>
    </source>
</evidence>
<sequence>MDFAYNDEQQEIIKVVRDLVEKEIIPYASEMDEKGKLHDGLLEKLAAQGLLGVAIPEEYGGAGLDAATIAAIYEELGKGCAGVATTVAANALASYPVIIAGNDDQKTRYFDIINQDKLAAFALTEPGTGSDAGSVSTRAQKTEDGKGYVLNGTKCFITNGALAEVFVVFANARKSGGVRGLTAFIVRKGAQGFTIGKEENKMGIRASNTTELVFQDCYVPMENRLGREGQGFRIAMNTLDAARPFVGAVSVGIAEAAFRACCEYAKVRVQFGKPIASFEMVQGMIADMAMQIEGARLLVQRACWMKDQGMEFSREAAIAKCNASDVAMNVTVNAVQVMGGYGYIKEYPVEKYMRDAKIMQIYEGTNQIQRLVIANKTLY</sequence>
<keyword evidence="3 6" id="KW-0285">Flavoprotein</keyword>
<organism evidence="10 11">
    <name type="scientific">Megasphaera cerevisiae DSM 20462</name>
    <dbReference type="NCBI Taxonomy" id="1122219"/>
    <lineage>
        <taxon>Bacteria</taxon>
        <taxon>Bacillati</taxon>
        <taxon>Bacillota</taxon>
        <taxon>Negativicutes</taxon>
        <taxon>Veillonellales</taxon>
        <taxon>Veillonellaceae</taxon>
        <taxon>Megasphaera</taxon>
    </lineage>
</organism>
<dbReference type="Pfam" id="PF02770">
    <property type="entry name" value="Acyl-CoA_dh_M"/>
    <property type="match status" value="1"/>
</dbReference>
<dbReference type="Gene3D" id="1.20.140.10">
    <property type="entry name" value="Butyryl-CoA Dehydrogenase, subunit A, domain 3"/>
    <property type="match status" value="1"/>
</dbReference>
<dbReference type="GO" id="GO:0003995">
    <property type="term" value="F:acyl-CoA dehydrogenase activity"/>
    <property type="evidence" value="ECO:0007669"/>
    <property type="project" value="InterPro"/>
</dbReference>
<dbReference type="GO" id="GO:0050660">
    <property type="term" value="F:flavin adenine dinucleotide binding"/>
    <property type="evidence" value="ECO:0007669"/>
    <property type="project" value="InterPro"/>
</dbReference>
<dbReference type="PATRIC" id="fig|1122219.3.peg.661"/>
<keyword evidence="4 6" id="KW-0274">FAD</keyword>
<keyword evidence="5 6" id="KW-0560">Oxidoreductase</keyword>
<keyword evidence="11" id="KW-1185">Reference proteome</keyword>
<dbReference type="Pfam" id="PF00441">
    <property type="entry name" value="Acyl-CoA_dh_1"/>
    <property type="match status" value="1"/>
</dbReference>
<gene>
    <name evidence="10" type="ORF">AB840_06040</name>
</gene>
<feature type="domain" description="Acyl-CoA dehydrogenase/oxidase N-terminal" evidence="9">
    <location>
        <begin position="6"/>
        <end position="110"/>
    </location>
</feature>
<dbReference type="PROSITE" id="PS00073">
    <property type="entry name" value="ACYL_COA_DH_2"/>
    <property type="match status" value="1"/>
</dbReference>